<evidence type="ECO:0000259" key="6">
    <source>
        <dbReference type="Pfam" id="PF00890"/>
    </source>
</evidence>
<dbReference type="GeneID" id="78363520"/>
<evidence type="ECO:0000256" key="1">
    <source>
        <dbReference type="ARBA" id="ARBA00001974"/>
    </source>
</evidence>
<gene>
    <name evidence="7" type="ORF">ADH67_03205</name>
</gene>
<evidence type="ECO:0000256" key="4">
    <source>
        <dbReference type="ARBA" id="ARBA00023002"/>
    </source>
</evidence>
<dbReference type="Gene3D" id="3.50.50.60">
    <property type="entry name" value="FAD/NAD(P)-binding domain"/>
    <property type="match status" value="1"/>
</dbReference>
<proteinExistence type="predicted"/>
<dbReference type="EMBL" id="NHMP01000001">
    <property type="protein sequence ID" value="OXE51316.1"/>
    <property type="molecule type" value="Genomic_DNA"/>
</dbReference>
<dbReference type="Pfam" id="PF00890">
    <property type="entry name" value="FAD_binding_2"/>
    <property type="match status" value="1"/>
</dbReference>
<evidence type="ECO:0000256" key="5">
    <source>
        <dbReference type="SAM" id="SignalP"/>
    </source>
</evidence>
<dbReference type="SUPFAM" id="SSF56425">
    <property type="entry name" value="Succinate dehydrogenase/fumarate reductase flavoprotein, catalytic domain"/>
    <property type="match status" value="1"/>
</dbReference>
<evidence type="ECO:0000256" key="3">
    <source>
        <dbReference type="ARBA" id="ARBA00022827"/>
    </source>
</evidence>
<dbReference type="GO" id="GO:0008202">
    <property type="term" value="P:steroid metabolic process"/>
    <property type="evidence" value="ECO:0007669"/>
    <property type="project" value="UniProtKB-ARBA"/>
</dbReference>
<keyword evidence="5" id="KW-0732">Signal</keyword>
<accession>A0A227KS46</accession>
<dbReference type="AlphaFoldDB" id="A0A227KS46"/>
<dbReference type="GO" id="GO:0016491">
    <property type="term" value="F:oxidoreductase activity"/>
    <property type="evidence" value="ECO:0007669"/>
    <property type="project" value="UniProtKB-KW"/>
</dbReference>
<keyword evidence="2" id="KW-0285">Flavoprotein</keyword>
<dbReference type="InterPro" id="IPR027477">
    <property type="entry name" value="Succ_DH/fumarate_Rdtase_cat_sf"/>
</dbReference>
<feature type="domain" description="FAD-dependent oxidoreductase 2 FAD-binding" evidence="6">
    <location>
        <begin position="30"/>
        <end position="450"/>
    </location>
</feature>
<feature type="chain" id="PRO_5011224544" evidence="5">
    <location>
        <begin position="22"/>
        <end position="469"/>
    </location>
</feature>
<dbReference type="InterPro" id="IPR003953">
    <property type="entry name" value="FAD-dep_OxRdtase_2_FAD-bd"/>
</dbReference>
<keyword evidence="8" id="KW-1185">Reference proteome</keyword>
<feature type="signal peptide" evidence="5">
    <location>
        <begin position="1"/>
        <end position="21"/>
    </location>
</feature>
<dbReference type="Proteomes" id="UP000214610">
    <property type="component" value="Unassembled WGS sequence"/>
</dbReference>
<dbReference type="InterPro" id="IPR050315">
    <property type="entry name" value="FAD-oxidoreductase_2"/>
</dbReference>
<keyword evidence="3" id="KW-0274">FAD</keyword>
<organism evidence="7 8">
    <name type="scientific">Turicimonas muris</name>
    <dbReference type="NCBI Taxonomy" id="1796652"/>
    <lineage>
        <taxon>Bacteria</taxon>
        <taxon>Pseudomonadati</taxon>
        <taxon>Pseudomonadota</taxon>
        <taxon>Betaproteobacteria</taxon>
        <taxon>Burkholderiales</taxon>
        <taxon>Sutterellaceae</taxon>
        <taxon>Turicimonas</taxon>
    </lineage>
</organism>
<dbReference type="Gene3D" id="3.90.700.10">
    <property type="entry name" value="Succinate dehydrogenase/fumarate reductase flavoprotein, catalytic domain"/>
    <property type="match status" value="1"/>
</dbReference>
<evidence type="ECO:0000313" key="8">
    <source>
        <dbReference type="Proteomes" id="UP000214610"/>
    </source>
</evidence>
<dbReference type="PANTHER" id="PTHR43400">
    <property type="entry name" value="FUMARATE REDUCTASE"/>
    <property type="match status" value="1"/>
</dbReference>
<comment type="cofactor">
    <cofactor evidence="1">
        <name>FAD</name>
        <dbReference type="ChEBI" id="CHEBI:57692"/>
    </cofactor>
</comment>
<sequence length="469" mass="50762">MKSKMIVGFVMTALCVNLAFAVEDIHTGTVVVGSGISGMKAAIDLKTAKKDVVVVEKMPFMGGTTNLAAQYFVVVETEPQTKAGKTLTVADYLKRKEKTGLSKEALLREAEQLYAADGIVKWLNDNGAELTRVVSDYQIGIAGGTSLGPRLMQVMSKKAKEVGVPVKLNTKAVALIIEDGKVKGIEVEQGKGIEVEQGKGIEVEQGKEKYKIFADNVVLATGGFANNPALMERYAPEWKGLPTTTAKGSTGDAIILGQPLKVLVEEPAEVYLNPSMHSQDGNNVSMSAARLEGGIIVNLKGERFCDDYTPNYTTMSRLMMKQPEGKSFVIIDDKSMKASKRLQGFKQKGYFVEAPTVAELAKKIGVPAENLEKTIKRYSEFVKNGKDEDFGRKYNMKTDFTTPPYYATSTTPGVQTTPGGVKTNSFMQARTTDGKIIPNVYVVGEASKGTATVYGMWSGTKAAEHILSK</sequence>
<evidence type="ECO:0000313" key="7">
    <source>
        <dbReference type="EMBL" id="OXE51316.1"/>
    </source>
</evidence>
<name>A0A227KS46_9BURK</name>
<evidence type="ECO:0000256" key="2">
    <source>
        <dbReference type="ARBA" id="ARBA00022630"/>
    </source>
</evidence>
<dbReference type="RefSeq" id="WP_066591593.1">
    <property type="nucleotide sequence ID" value="NZ_CAJTBZ010000022.1"/>
</dbReference>
<protein>
    <submittedName>
        <fullName evidence="7">FAD-binding dehydrogenase</fullName>
    </submittedName>
</protein>
<dbReference type="PANTHER" id="PTHR43400:SF10">
    <property type="entry name" value="3-OXOSTEROID 1-DEHYDROGENASE"/>
    <property type="match status" value="1"/>
</dbReference>
<reference evidence="8" key="1">
    <citation type="submission" date="2017-05" db="EMBL/GenBank/DDBJ databases">
        <title>Improved OligoMM genomes.</title>
        <authorList>
            <person name="Garzetti D."/>
        </authorList>
    </citation>
    <scope>NUCLEOTIDE SEQUENCE [LARGE SCALE GENOMIC DNA]</scope>
    <source>
        <strain evidence="8">YL45</strain>
    </source>
</reference>
<dbReference type="InterPro" id="IPR036188">
    <property type="entry name" value="FAD/NAD-bd_sf"/>
</dbReference>
<comment type="caution">
    <text evidence="7">The sequence shown here is derived from an EMBL/GenBank/DDBJ whole genome shotgun (WGS) entry which is preliminary data.</text>
</comment>
<keyword evidence="4" id="KW-0560">Oxidoreductase</keyword>
<dbReference type="SUPFAM" id="SSF51905">
    <property type="entry name" value="FAD/NAD(P)-binding domain"/>
    <property type="match status" value="1"/>
</dbReference>